<organism evidence="1 2">
    <name type="scientific">Actinomadura fulvescens</name>
    <dbReference type="NCBI Taxonomy" id="46160"/>
    <lineage>
        <taxon>Bacteria</taxon>
        <taxon>Bacillati</taxon>
        <taxon>Actinomycetota</taxon>
        <taxon>Actinomycetes</taxon>
        <taxon>Streptosporangiales</taxon>
        <taxon>Thermomonosporaceae</taxon>
        <taxon>Actinomadura</taxon>
    </lineage>
</organism>
<gene>
    <name evidence="1" type="ORF">GCM10010411_75190</name>
</gene>
<dbReference type="Proteomes" id="UP001501509">
    <property type="component" value="Unassembled WGS sequence"/>
</dbReference>
<dbReference type="RefSeq" id="WP_344547264.1">
    <property type="nucleotide sequence ID" value="NZ_BAAATD010000013.1"/>
</dbReference>
<reference evidence="1 2" key="1">
    <citation type="journal article" date="2019" name="Int. J. Syst. Evol. Microbiol.">
        <title>The Global Catalogue of Microorganisms (GCM) 10K type strain sequencing project: providing services to taxonomists for standard genome sequencing and annotation.</title>
        <authorList>
            <consortium name="The Broad Institute Genomics Platform"/>
            <consortium name="The Broad Institute Genome Sequencing Center for Infectious Disease"/>
            <person name="Wu L."/>
            <person name="Ma J."/>
        </authorList>
    </citation>
    <scope>NUCLEOTIDE SEQUENCE [LARGE SCALE GENOMIC DNA]</scope>
    <source>
        <strain evidence="1 2">JCM 6833</strain>
    </source>
</reference>
<protein>
    <submittedName>
        <fullName evidence="1">Uncharacterized protein</fullName>
    </submittedName>
</protein>
<comment type="caution">
    <text evidence="1">The sequence shown here is derived from an EMBL/GenBank/DDBJ whole genome shotgun (WGS) entry which is preliminary data.</text>
</comment>
<evidence type="ECO:0000313" key="1">
    <source>
        <dbReference type="EMBL" id="GAA2627095.1"/>
    </source>
</evidence>
<sequence length="58" mass="6777">MRSDVLPLDRRRKQWLLVTVRDRAHMNGLTLEETTDYLRHHVDLAGRADRNGPKTPPT</sequence>
<proteinExistence type="predicted"/>
<keyword evidence="2" id="KW-1185">Reference proteome</keyword>
<name>A0ABN3QI28_9ACTN</name>
<dbReference type="EMBL" id="BAAATD010000013">
    <property type="protein sequence ID" value="GAA2627095.1"/>
    <property type="molecule type" value="Genomic_DNA"/>
</dbReference>
<evidence type="ECO:0000313" key="2">
    <source>
        <dbReference type="Proteomes" id="UP001501509"/>
    </source>
</evidence>
<accession>A0ABN3QI28</accession>